<dbReference type="HOGENOM" id="CLU_921857_0_0_1"/>
<sequence>MTVGIVQTSYQLVERLEIRGHAYYRTDTSNLGEAITSLGVLYRALIDILPCVGTLLLELPCVGTLLLEDGLFIDETWSYISSLKQLHDLTVSGCSFHPSNSQSVITMEYLSYAKWSVLPDSVVILSKIMAPSLRTFQVDVTAKEWISVDANAMNYNITESAFPNLASLAVTFATSLPWNVGVYKNLRELKLRPKYFYLTDLMTRSDILEAILMKPGDFRALETIELSGLLSECDILLLMLERKNIYEPPGISPIKTIVVHSPLPYRLLYPITTLLRGKFPDRGPNVSFSLDAVGQRMLDEFS</sequence>
<evidence type="ECO:0000313" key="1">
    <source>
        <dbReference type="EMBL" id="KIM23465.1"/>
    </source>
</evidence>
<protein>
    <recommendedName>
        <fullName evidence="3">F-box domain-containing protein</fullName>
    </recommendedName>
</protein>
<reference evidence="1 2" key="1">
    <citation type="submission" date="2014-04" db="EMBL/GenBank/DDBJ databases">
        <authorList>
            <consortium name="DOE Joint Genome Institute"/>
            <person name="Kuo A."/>
            <person name="Zuccaro A."/>
            <person name="Kohler A."/>
            <person name="Nagy L.G."/>
            <person name="Floudas D."/>
            <person name="Copeland A."/>
            <person name="Barry K.W."/>
            <person name="Cichocki N."/>
            <person name="Veneault-Fourrey C."/>
            <person name="LaButti K."/>
            <person name="Lindquist E.A."/>
            <person name="Lipzen A."/>
            <person name="Lundell T."/>
            <person name="Morin E."/>
            <person name="Murat C."/>
            <person name="Sun H."/>
            <person name="Tunlid A."/>
            <person name="Henrissat B."/>
            <person name="Grigoriev I.V."/>
            <person name="Hibbett D.S."/>
            <person name="Martin F."/>
            <person name="Nordberg H.P."/>
            <person name="Cantor M.N."/>
            <person name="Hua S.X."/>
        </authorList>
    </citation>
    <scope>NUCLEOTIDE SEQUENCE [LARGE SCALE GENOMIC DNA]</scope>
    <source>
        <strain evidence="1 2">MAFF 305830</strain>
    </source>
</reference>
<name>A0A0C3AFM8_SERVB</name>
<proteinExistence type="predicted"/>
<dbReference type="AlphaFoldDB" id="A0A0C3AFM8"/>
<organism evidence="1 2">
    <name type="scientific">Serendipita vermifera MAFF 305830</name>
    <dbReference type="NCBI Taxonomy" id="933852"/>
    <lineage>
        <taxon>Eukaryota</taxon>
        <taxon>Fungi</taxon>
        <taxon>Dikarya</taxon>
        <taxon>Basidiomycota</taxon>
        <taxon>Agaricomycotina</taxon>
        <taxon>Agaricomycetes</taxon>
        <taxon>Sebacinales</taxon>
        <taxon>Serendipitaceae</taxon>
        <taxon>Serendipita</taxon>
    </lineage>
</organism>
<reference evidence="2" key="2">
    <citation type="submission" date="2015-01" db="EMBL/GenBank/DDBJ databases">
        <title>Evolutionary Origins and Diversification of the Mycorrhizal Mutualists.</title>
        <authorList>
            <consortium name="DOE Joint Genome Institute"/>
            <consortium name="Mycorrhizal Genomics Consortium"/>
            <person name="Kohler A."/>
            <person name="Kuo A."/>
            <person name="Nagy L.G."/>
            <person name="Floudas D."/>
            <person name="Copeland A."/>
            <person name="Barry K.W."/>
            <person name="Cichocki N."/>
            <person name="Veneault-Fourrey C."/>
            <person name="LaButti K."/>
            <person name="Lindquist E.A."/>
            <person name="Lipzen A."/>
            <person name="Lundell T."/>
            <person name="Morin E."/>
            <person name="Murat C."/>
            <person name="Riley R."/>
            <person name="Ohm R."/>
            <person name="Sun H."/>
            <person name="Tunlid A."/>
            <person name="Henrissat B."/>
            <person name="Grigoriev I.V."/>
            <person name="Hibbett D.S."/>
            <person name="Martin F."/>
        </authorList>
    </citation>
    <scope>NUCLEOTIDE SEQUENCE [LARGE SCALE GENOMIC DNA]</scope>
    <source>
        <strain evidence="2">MAFF 305830</strain>
    </source>
</reference>
<dbReference type="OrthoDB" id="3169344at2759"/>
<evidence type="ECO:0000313" key="2">
    <source>
        <dbReference type="Proteomes" id="UP000054097"/>
    </source>
</evidence>
<gene>
    <name evidence="1" type="ORF">M408DRAFT_27812</name>
</gene>
<evidence type="ECO:0008006" key="3">
    <source>
        <dbReference type="Google" id="ProtNLM"/>
    </source>
</evidence>
<accession>A0A0C3AFM8</accession>
<dbReference type="EMBL" id="KN824336">
    <property type="protein sequence ID" value="KIM23465.1"/>
    <property type="molecule type" value="Genomic_DNA"/>
</dbReference>
<dbReference type="Proteomes" id="UP000054097">
    <property type="component" value="Unassembled WGS sequence"/>
</dbReference>
<keyword evidence="2" id="KW-1185">Reference proteome</keyword>